<keyword evidence="8 10" id="KW-0811">Translocation</keyword>
<keyword evidence="3 10" id="KW-1003">Cell membrane</keyword>
<evidence type="ECO:0000313" key="13">
    <source>
        <dbReference type="Proteomes" id="UP000016568"/>
    </source>
</evidence>
<protein>
    <recommendedName>
        <fullName evidence="10">Sec-independent protein translocase protein TatA</fullName>
    </recommendedName>
</protein>
<dbReference type="InterPro" id="IPR006312">
    <property type="entry name" value="TatA/E"/>
</dbReference>
<gene>
    <name evidence="10 12" type="primary">tatA</name>
    <name evidence="12" type="ORF">NT2_05_04170</name>
</gene>
<dbReference type="PANTHER" id="PTHR42982:SF1">
    <property type="entry name" value="SEC-INDEPENDENT PROTEIN TRANSLOCASE PROTEIN TATA"/>
    <property type="match status" value="1"/>
</dbReference>
<keyword evidence="5 10" id="KW-0812">Transmembrane</keyword>
<evidence type="ECO:0000256" key="2">
    <source>
        <dbReference type="ARBA" id="ARBA00022448"/>
    </source>
</evidence>
<dbReference type="OrthoDB" id="7161179at2"/>
<comment type="similarity">
    <text evidence="10">Belongs to the TatA/E family.</text>
</comment>
<comment type="caution">
    <text evidence="12">The sequence shown here is derived from an EMBL/GenBank/DDBJ whole genome shotgun (WGS) entry which is preliminary data.</text>
</comment>
<dbReference type="EMBL" id="BASZ01000005">
    <property type="protein sequence ID" value="GAD49496.1"/>
    <property type="molecule type" value="Genomic_DNA"/>
</dbReference>
<keyword evidence="9 10" id="KW-0472">Membrane</keyword>
<keyword evidence="13" id="KW-1185">Reference proteome</keyword>
<evidence type="ECO:0000256" key="4">
    <source>
        <dbReference type="ARBA" id="ARBA00022519"/>
    </source>
</evidence>
<dbReference type="RefSeq" id="WP_021690402.1">
    <property type="nucleotide sequence ID" value="NZ_BASZ01000005.1"/>
</dbReference>
<dbReference type="GO" id="GO:0033281">
    <property type="term" value="C:TAT protein transport complex"/>
    <property type="evidence" value="ECO:0007669"/>
    <property type="project" value="UniProtKB-UniRule"/>
</dbReference>
<keyword evidence="6 10" id="KW-0653">Protein transport</keyword>
<dbReference type="NCBIfam" id="TIGR01411">
    <property type="entry name" value="tatAE"/>
    <property type="match status" value="1"/>
</dbReference>
<accession>U2Y8D7</accession>
<comment type="function">
    <text evidence="10">Part of the twin-arginine translocation (Tat) system that transports large folded proteins containing a characteristic twin-arginine motif in their signal peptide across membranes. TatA could form the protein-conducting channel of the Tat system.</text>
</comment>
<dbReference type="AlphaFoldDB" id="U2Y8D7"/>
<dbReference type="Gene3D" id="1.20.5.3310">
    <property type="match status" value="1"/>
</dbReference>
<dbReference type="eggNOG" id="COG1826">
    <property type="taxonomic scope" value="Bacteria"/>
</dbReference>
<keyword evidence="2 10" id="KW-0813">Transport</keyword>
<name>U2Y8D7_9SPHN</name>
<dbReference type="HAMAP" id="MF_00236">
    <property type="entry name" value="TatA_E"/>
    <property type="match status" value="1"/>
</dbReference>
<reference evidence="12 13" key="1">
    <citation type="submission" date="2013-09" db="EMBL/GenBank/DDBJ databases">
        <title>Whole genome shotgun sequence of Novosphingobium tardaugens NBRC 16725.</title>
        <authorList>
            <person name="Isaki S."/>
            <person name="Hosoyama A."/>
            <person name="Tsuchikane K."/>
            <person name="Katsumata H."/>
            <person name="Ando Y."/>
            <person name="Yamazaki S."/>
            <person name="Fujita N."/>
        </authorList>
    </citation>
    <scope>NUCLEOTIDE SEQUENCE [LARGE SCALE GENOMIC DNA]</scope>
    <source>
        <strain evidence="12 13">NBRC 16725</strain>
    </source>
</reference>
<dbReference type="GO" id="GO:0008320">
    <property type="term" value="F:protein transmembrane transporter activity"/>
    <property type="evidence" value="ECO:0007669"/>
    <property type="project" value="UniProtKB-UniRule"/>
</dbReference>
<organism evidence="12 13">
    <name type="scientific">Caenibius tardaugens NBRC 16725</name>
    <dbReference type="NCBI Taxonomy" id="1219035"/>
    <lineage>
        <taxon>Bacteria</taxon>
        <taxon>Pseudomonadati</taxon>
        <taxon>Pseudomonadota</taxon>
        <taxon>Alphaproteobacteria</taxon>
        <taxon>Sphingomonadales</taxon>
        <taxon>Erythrobacteraceae</taxon>
        <taxon>Caenibius</taxon>
    </lineage>
</organism>
<dbReference type="PANTHER" id="PTHR42982">
    <property type="entry name" value="SEC-INDEPENDENT PROTEIN TRANSLOCASE PROTEIN TATA"/>
    <property type="match status" value="1"/>
</dbReference>
<evidence type="ECO:0000313" key="12">
    <source>
        <dbReference type="EMBL" id="GAD49496.1"/>
    </source>
</evidence>
<evidence type="ECO:0000256" key="7">
    <source>
        <dbReference type="ARBA" id="ARBA00022989"/>
    </source>
</evidence>
<dbReference type="Proteomes" id="UP000016568">
    <property type="component" value="Unassembled WGS sequence"/>
</dbReference>
<feature type="region of interest" description="Disordered" evidence="11">
    <location>
        <begin position="38"/>
        <end position="79"/>
    </location>
</feature>
<feature type="compositionally biased region" description="Polar residues" evidence="11">
    <location>
        <begin position="69"/>
        <end position="79"/>
    </location>
</feature>
<keyword evidence="4" id="KW-0997">Cell inner membrane</keyword>
<dbReference type="KEGG" id="ntd:EGO55_13345"/>
<comment type="subcellular location">
    <subcellularLocation>
        <location evidence="1 10">Cell membrane</location>
        <topology evidence="1 10">Single-pass membrane protein</topology>
    </subcellularLocation>
</comment>
<evidence type="ECO:0000256" key="1">
    <source>
        <dbReference type="ARBA" id="ARBA00004162"/>
    </source>
</evidence>
<dbReference type="GO" id="GO:0043953">
    <property type="term" value="P:protein transport by the Tat complex"/>
    <property type="evidence" value="ECO:0007669"/>
    <property type="project" value="UniProtKB-UniRule"/>
</dbReference>
<evidence type="ECO:0000256" key="10">
    <source>
        <dbReference type="HAMAP-Rule" id="MF_00236"/>
    </source>
</evidence>
<evidence type="ECO:0000256" key="5">
    <source>
        <dbReference type="ARBA" id="ARBA00022692"/>
    </source>
</evidence>
<evidence type="ECO:0000256" key="3">
    <source>
        <dbReference type="ARBA" id="ARBA00022475"/>
    </source>
</evidence>
<evidence type="ECO:0000256" key="11">
    <source>
        <dbReference type="SAM" id="MobiDB-lite"/>
    </source>
</evidence>
<dbReference type="NCBIfam" id="NF001940">
    <property type="entry name" value="PRK00720.1"/>
    <property type="match status" value="1"/>
</dbReference>
<proteinExistence type="inferred from homology"/>
<keyword evidence="7 10" id="KW-1133">Transmembrane helix</keyword>
<evidence type="ECO:0000256" key="9">
    <source>
        <dbReference type="ARBA" id="ARBA00023136"/>
    </source>
</evidence>
<dbReference type="Pfam" id="PF02416">
    <property type="entry name" value="TatA_B_E"/>
    <property type="match status" value="1"/>
</dbReference>
<evidence type="ECO:0000256" key="6">
    <source>
        <dbReference type="ARBA" id="ARBA00022927"/>
    </source>
</evidence>
<evidence type="ECO:0000256" key="8">
    <source>
        <dbReference type="ARBA" id="ARBA00023010"/>
    </source>
</evidence>
<comment type="subunit">
    <text evidence="10">The Tat system comprises two distinct complexes: a TatABC complex, containing multiple copies of TatA, TatB and TatC subunits, and a separate TatA complex, containing only TatA subunits. Substrates initially bind to the TatABC complex, which probably triggers association of the separate TatA complex to form the active translocon.</text>
</comment>
<sequence>MGSMSLTHWIIVAIVVLILFGRGRISETMGEFGKGLRSFKQGMSEKDEPEAPGKASQISQTPPEAEKTAASTDRATSDR</sequence>
<dbReference type="InterPro" id="IPR003369">
    <property type="entry name" value="TatA/B/E"/>
</dbReference>
<feature type="transmembrane region" description="Helical" evidence="10">
    <location>
        <begin position="6"/>
        <end position="25"/>
    </location>
</feature>